<dbReference type="InterPro" id="IPR002645">
    <property type="entry name" value="STAS_dom"/>
</dbReference>
<name>A0A2S8G1K4_9BACT</name>
<protein>
    <recommendedName>
        <fullName evidence="1">STAS domain-containing protein</fullName>
    </recommendedName>
</protein>
<gene>
    <name evidence="2" type="ORF">C5Y98_07965</name>
</gene>
<dbReference type="Proteomes" id="UP000239388">
    <property type="component" value="Unassembled WGS sequence"/>
</dbReference>
<evidence type="ECO:0000313" key="3">
    <source>
        <dbReference type="Proteomes" id="UP000239388"/>
    </source>
</evidence>
<organism evidence="2 3">
    <name type="scientific">Blastopirellula marina</name>
    <dbReference type="NCBI Taxonomy" id="124"/>
    <lineage>
        <taxon>Bacteria</taxon>
        <taxon>Pseudomonadati</taxon>
        <taxon>Planctomycetota</taxon>
        <taxon>Planctomycetia</taxon>
        <taxon>Pirellulales</taxon>
        <taxon>Pirellulaceae</taxon>
        <taxon>Blastopirellula</taxon>
    </lineage>
</organism>
<comment type="caution">
    <text evidence="2">The sequence shown here is derived from an EMBL/GenBank/DDBJ whole genome shotgun (WGS) entry which is preliminary data.</text>
</comment>
<feature type="domain" description="STAS" evidence="1">
    <location>
        <begin position="62"/>
        <end position="139"/>
    </location>
</feature>
<dbReference type="EMBL" id="PUIB01000011">
    <property type="protein sequence ID" value="PQO38014.1"/>
    <property type="molecule type" value="Genomic_DNA"/>
</dbReference>
<dbReference type="RefSeq" id="WP_105353058.1">
    <property type="nucleotide sequence ID" value="NZ_PUIB01000011.1"/>
</dbReference>
<dbReference type="PROSITE" id="PS50801">
    <property type="entry name" value="STAS"/>
    <property type="match status" value="1"/>
</dbReference>
<dbReference type="InterPro" id="IPR036513">
    <property type="entry name" value="STAS_dom_sf"/>
</dbReference>
<dbReference type="InterPro" id="IPR058548">
    <property type="entry name" value="MlaB-like_STAS"/>
</dbReference>
<evidence type="ECO:0000313" key="2">
    <source>
        <dbReference type="EMBL" id="PQO38014.1"/>
    </source>
</evidence>
<accession>A0A2S8G1K4</accession>
<dbReference type="AlphaFoldDB" id="A0A2S8G1K4"/>
<proteinExistence type="predicted"/>
<dbReference type="Gene3D" id="3.30.750.24">
    <property type="entry name" value="STAS domain"/>
    <property type="match status" value="1"/>
</dbReference>
<dbReference type="OrthoDB" id="7280289at2"/>
<dbReference type="SUPFAM" id="SSF52091">
    <property type="entry name" value="SpoIIaa-like"/>
    <property type="match status" value="1"/>
</dbReference>
<sequence length="139" mass="15419">MILIFSRLPQMVMYVFPYLLEITQCRGRRMATRKSSGAKSKQTPSAEASAIHFPIRGGVDGAQELRTVLLSRLETSKLQDLEIDCSQAEHLDAAILQVLCAGALSWKAHSKEILLKGITPSFQDQLARTGADEYLQVRS</sequence>
<evidence type="ECO:0000259" key="1">
    <source>
        <dbReference type="PROSITE" id="PS50801"/>
    </source>
</evidence>
<dbReference type="Pfam" id="PF13466">
    <property type="entry name" value="STAS_2"/>
    <property type="match status" value="1"/>
</dbReference>
<reference evidence="2 3" key="1">
    <citation type="submission" date="2018-02" db="EMBL/GenBank/DDBJ databases">
        <title>Comparative genomes isolates from brazilian mangrove.</title>
        <authorList>
            <person name="Araujo J.E."/>
            <person name="Taketani R.G."/>
            <person name="Silva M.C.P."/>
            <person name="Loureco M.V."/>
            <person name="Andreote F.D."/>
        </authorList>
    </citation>
    <scope>NUCLEOTIDE SEQUENCE [LARGE SCALE GENOMIC DNA]</scope>
    <source>
        <strain evidence="2 3">NAP PRIS-MGV</strain>
    </source>
</reference>